<dbReference type="Proteomes" id="UP000244338">
    <property type="component" value="Unassembled WGS sequence"/>
</dbReference>
<protein>
    <submittedName>
        <fullName evidence="1">Uncharacterized protein</fullName>
    </submittedName>
</protein>
<evidence type="ECO:0000313" key="2">
    <source>
        <dbReference type="Proteomes" id="UP000244338"/>
    </source>
</evidence>
<gene>
    <name evidence="1" type="ORF">BSOLF_2542</name>
</gene>
<reference evidence="2" key="1">
    <citation type="journal article" date="2018" name="Sci. Rep.">
        <title>Lignite coal burning seam in the remote Altai Mountains harbors a hydrogen-driven thermophilic microbial community.</title>
        <authorList>
            <person name="Kadnikov V.V."/>
            <person name="Mardanov A.V."/>
            <person name="Ivasenko D.A."/>
            <person name="Antsiferov D.V."/>
            <person name="Beletsky A.V."/>
            <person name="Karnachuk O.V."/>
            <person name="Ravin N.V."/>
        </authorList>
    </citation>
    <scope>NUCLEOTIDE SEQUENCE [LARGE SCALE GENOMIC DNA]</scope>
</reference>
<proteinExistence type="predicted"/>
<name>A0A2R6Y2E8_9BACL</name>
<dbReference type="EMBL" id="PEBX01000017">
    <property type="protein sequence ID" value="PTQ56866.1"/>
    <property type="molecule type" value="Genomic_DNA"/>
</dbReference>
<sequence length="42" mass="4820">MFLIDFTTSSRRMSVIAAIRTVKGHTNPIIHKIRFVDGRFGE</sequence>
<evidence type="ECO:0000313" key="1">
    <source>
        <dbReference type="EMBL" id="PTQ56866.1"/>
    </source>
</evidence>
<dbReference type="AlphaFoldDB" id="A0A2R6Y2E8"/>
<organism evidence="1 2">
    <name type="scientific">Candidatus Carbonibacillus altaicus</name>
    <dbReference type="NCBI Taxonomy" id="2163959"/>
    <lineage>
        <taxon>Bacteria</taxon>
        <taxon>Bacillati</taxon>
        <taxon>Bacillota</taxon>
        <taxon>Bacilli</taxon>
        <taxon>Bacillales</taxon>
        <taxon>Candidatus Carbonibacillus</taxon>
    </lineage>
</organism>
<comment type="caution">
    <text evidence="1">The sequence shown here is derived from an EMBL/GenBank/DDBJ whole genome shotgun (WGS) entry which is preliminary data.</text>
</comment>
<accession>A0A2R6Y2E8</accession>